<name>A0AA39PXR6_9AGAR</name>
<evidence type="ECO:0000256" key="1">
    <source>
        <dbReference type="SAM" id="Phobius"/>
    </source>
</evidence>
<protein>
    <submittedName>
        <fullName evidence="2">Uncharacterized protein</fullName>
    </submittedName>
</protein>
<dbReference type="Proteomes" id="UP001175228">
    <property type="component" value="Unassembled WGS sequence"/>
</dbReference>
<gene>
    <name evidence="2" type="ORF">EDD18DRAFT_1465528</name>
</gene>
<dbReference type="AlphaFoldDB" id="A0AA39PXR6"/>
<keyword evidence="3" id="KW-1185">Reference proteome</keyword>
<keyword evidence="1" id="KW-1133">Transmembrane helix</keyword>
<evidence type="ECO:0000313" key="2">
    <source>
        <dbReference type="EMBL" id="KAK0492376.1"/>
    </source>
</evidence>
<feature type="transmembrane region" description="Helical" evidence="1">
    <location>
        <begin position="167"/>
        <end position="186"/>
    </location>
</feature>
<keyword evidence="1" id="KW-0472">Membrane</keyword>
<proteinExistence type="predicted"/>
<feature type="transmembrane region" description="Helical" evidence="1">
    <location>
        <begin position="112"/>
        <end position="132"/>
    </location>
</feature>
<reference evidence="2" key="1">
    <citation type="submission" date="2023-06" db="EMBL/GenBank/DDBJ databases">
        <authorList>
            <consortium name="Lawrence Berkeley National Laboratory"/>
            <person name="Ahrendt S."/>
            <person name="Sahu N."/>
            <person name="Indic B."/>
            <person name="Wong-Bajracharya J."/>
            <person name="Merenyi Z."/>
            <person name="Ke H.-M."/>
            <person name="Monk M."/>
            <person name="Kocsube S."/>
            <person name="Drula E."/>
            <person name="Lipzen A."/>
            <person name="Balint B."/>
            <person name="Henrissat B."/>
            <person name="Andreopoulos B."/>
            <person name="Martin F.M."/>
            <person name="Harder C.B."/>
            <person name="Rigling D."/>
            <person name="Ford K.L."/>
            <person name="Foster G.D."/>
            <person name="Pangilinan J."/>
            <person name="Papanicolaou A."/>
            <person name="Barry K."/>
            <person name="LaButti K."/>
            <person name="Viragh M."/>
            <person name="Koriabine M."/>
            <person name="Yan M."/>
            <person name="Riley R."/>
            <person name="Champramary S."/>
            <person name="Plett K.L."/>
            <person name="Tsai I.J."/>
            <person name="Slot J."/>
            <person name="Sipos G."/>
            <person name="Plett J."/>
            <person name="Nagy L.G."/>
            <person name="Grigoriev I.V."/>
        </authorList>
    </citation>
    <scope>NUCLEOTIDE SEQUENCE</scope>
    <source>
        <strain evidence="2">HWK02</strain>
    </source>
</reference>
<sequence>MFESHVSLQGATLIALADLSPVTIRTALSGTASYSDALVLAPGMHHQQTASEINPGAMTTGYVFHVETLPQFTIYNVSGLLATSSPPTSIHRNRNRSSGLSFIAGSFLIRDWLAPGVLGVFVVSRLINLIVIKRRDERGWKGLKEPGVEGDFLILLLAGRPHSNGKLHFTCASMLVYVSVALAYNASPVGSLLIGFLLLSTAALLSLSNSLTGCLQMCDRVIQRVGAPKKYERRLALAHELIAEIGRDDWAIGMGLVLRKSGEAGLVSV</sequence>
<keyword evidence="1" id="KW-0812">Transmembrane</keyword>
<dbReference type="EMBL" id="JAUEPU010000030">
    <property type="protein sequence ID" value="KAK0492376.1"/>
    <property type="molecule type" value="Genomic_DNA"/>
</dbReference>
<accession>A0AA39PXR6</accession>
<comment type="caution">
    <text evidence="2">The sequence shown here is derived from an EMBL/GenBank/DDBJ whole genome shotgun (WGS) entry which is preliminary data.</text>
</comment>
<organism evidence="2 3">
    <name type="scientific">Armillaria luteobubalina</name>
    <dbReference type="NCBI Taxonomy" id="153913"/>
    <lineage>
        <taxon>Eukaryota</taxon>
        <taxon>Fungi</taxon>
        <taxon>Dikarya</taxon>
        <taxon>Basidiomycota</taxon>
        <taxon>Agaricomycotina</taxon>
        <taxon>Agaricomycetes</taxon>
        <taxon>Agaricomycetidae</taxon>
        <taxon>Agaricales</taxon>
        <taxon>Marasmiineae</taxon>
        <taxon>Physalacriaceae</taxon>
        <taxon>Armillaria</taxon>
    </lineage>
</organism>
<evidence type="ECO:0000313" key="3">
    <source>
        <dbReference type="Proteomes" id="UP001175228"/>
    </source>
</evidence>